<keyword evidence="8" id="KW-1185">Reference proteome</keyword>
<feature type="transmembrane region" description="Helical" evidence="6">
    <location>
        <begin position="143"/>
        <end position="162"/>
    </location>
</feature>
<evidence type="ECO:0000313" key="8">
    <source>
        <dbReference type="Proteomes" id="UP000176005"/>
    </source>
</evidence>
<sequence>MWLDRARNPNSQERQTLTIIVKCTLVASISWYLAHDVMRAQTPAFAPFSAVLMVQITAYRSLLQALRYVAAVAVGVSLQGLFGALAGPTMVSFVLVALGAMTIGRWRRLGQQGPQVATAAFFAFSTYAMAASESQGLRELGQILVLVLIGCGVGIVINVLVLPPLRYRSAEFGIHTLGHSLADLAAEAGERLCDGVWDKEHTEYWRHRANRLAPLAEQARSSVSTAWESTLLHPRRLLDRRRGGPPGGAPFSAYRQLVDALERTTYQTASVMRSIDLWHQDAEGPAEHRFMRDYGDFLCRFAGIAEIYGRLDEDRLEKQLRELHTAGERAHEARERLAELAEGEASLPLSDPSRPFGILLAEAVRLLDEADHIHAVLARAGGHRDAEAA</sequence>
<keyword evidence="3 6" id="KW-0812">Transmembrane</keyword>
<feature type="transmembrane region" description="Helical" evidence="6">
    <location>
        <begin position="45"/>
        <end position="62"/>
    </location>
</feature>
<evidence type="ECO:0000256" key="1">
    <source>
        <dbReference type="ARBA" id="ARBA00004651"/>
    </source>
</evidence>
<evidence type="ECO:0000256" key="4">
    <source>
        <dbReference type="ARBA" id="ARBA00022989"/>
    </source>
</evidence>
<comment type="caution">
    <text evidence="7">The sequence shown here is derived from an EMBL/GenBank/DDBJ whole genome shotgun (WGS) entry which is preliminary data.</text>
</comment>
<dbReference type="Proteomes" id="UP000176005">
    <property type="component" value="Unassembled WGS sequence"/>
</dbReference>
<feature type="transmembrane region" description="Helical" evidence="6">
    <location>
        <begin position="113"/>
        <end position="131"/>
    </location>
</feature>
<evidence type="ECO:0000256" key="3">
    <source>
        <dbReference type="ARBA" id="ARBA00022692"/>
    </source>
</evidence>
<dbReference type="GO" id="GO:0005886">
    <property type="term" value="C:plasma membrane"/>
    <property type="evidence" value="ECO:0007669"/>
    <property type="project" value="UniProtKB-SubCell"/>
</dbReference>
<keyword evidence="4 6" id="KW-1133">Transmembrane helix</keyword>
<dbReference type="PATRIC" id="fig|518642.10.peg.48"/>
<keyword evidence="2" id="KW-1003">Cell membrane</keyword>
<accession>A0A1E7KN96</accession>
<feature type="transmembrane region" description="Helical" evidence="6">
    <location>
        <begin position="68"/>
        <end position="101"/>
    </location>
</feature>
<dbReference type="AlphaFoldDB" id="A0A1E7KN96"/>
<evidence type="ECO:0000256" key="2">
    <source>
        <dbReference type="ARBA" id="ARBA00022475"/>
    </source>
</evidence>
<dbReference type="EMBL" id="LJGW01000682">
    <property type="protein sequence ID" value="OEV05301.1"/>
    <property type="molecule type" value="Genomic_DNA"/>
</dbReference>
<organism evidence="7 8">
    <name type="scientific">Streptomyces nanshensis</name>
    <dbReference type="NCBI Taxonomy" id="518642"/>
    <lineage>
        <taxon>Bacteria</taxon>
        <taxon>Bacillati</taxon>
        <taxon>Actinomycetota</taxon>
        <taxon>Actinomycetes</taxon>
        <taxon>Kitasatosporales</taxon>
        <taxon>Streptomycetaceae</taxon>
        <taxon>Streptomyces</taxon>
    </lineage>
</organism>
<feature type="transmembrane region" description="Helical" evidence="6">
    <location>
        <begin position="15"/>
        <end position="33"/>
    </location>
</feature>
<protein>
    <submittedName>
        <fullName evidence="7">Uncharacterized protein</fullName>
    </submittedName>
</protein>
<evidence type="ECO:0000313" key="7">
    <source>
        <dbReference type="EMBL" id="OEV05301.1"/>
    </source>
</evidence>
<name>A0A1E7KN96_9ACTN</name>
<gene>
    <name evidence="7" type="ORF">AN218_31630</name>
</gene>
<dbReference type="Pfam" id="PF06081">
    <property type="entry name" value="ArAE_1"/>
    <property type="match status" value="1"/>
</dbReference>
<dbReference type="InterPro" id="IPR010343">
    <property type="entry name" value="ArAE_1"/>
</dbReference>
<comment type="subcellular location">
    <subcellularLocation>
        <location evidence="1">Cell membrane</location>
        <topology evidence="1">Multi-pass membrane protein</topology>
    </subcellularLocation>
</comment>
<proteinExistence type="predicted"/>
<keyword evidence="5 6" id="KW-0472">Membrane</keyword>
<reference evidence="7 8" key="1">
    <citation type="journal article" date="2016" name="Front. Microbiol.">
        <title>Comparative Genomics Analysis of Streptomyces Species Reveals Their Adaptation to the Marine Environment and Their Diversity at the Genomic Level.</title>
        <authorList>
            <person name="Tian X."/>
            <person name="Zhang Z."/>
            <person name="Yang T."/>
            <person name="Chen M."/>
            <person name="Li J."/>
            <person name="Chen F."/>
            <person name="Yang J."/>
            <person name="Li W."/>
            <person name="Zhang B."/>
            <person name="Zhang Z."/>
            <person name="Wu J."/>
            <person name="Zhang C."/>
            <person name="Long L."/>
            <person name="Xiao J."/>
        </authorList>
    </citation>
    <scope>NUCLEOTIDE SEQUENCE [LARGE SCALE GENOMIC DNA]</scope>
    <source>
        <strain evidence="7 8">SCSIO 10429</strain>
    </source>
</reference>
<evidence type="ECO:0000256" key="5">
    <source>
        <dbReference type="ARBA" id="ARBA00023136"/>
    </source>
</evidence>
<evidence type="ECO:0000256" key="6">
    <source>
        <dbReference type="SAM" id="Phobius"/>
    </source>
</evidence>